<accession>A0A0L8G9Q8</accession>
<proteinExistence type="predicted"/>
<evidence type="ECO:0000313" key="2">
    <source>
        <dbReference type="EMBL" id="KOF73604.1"/>
    </source>
</evidence>
<reference evidence="2" key="1">
    <citation type="submission" date="2015-07" db="EMBL/GenBank/DDBJ databases">
        <title>MeaNS - Measles Nucleotide Surveillance Program.</title>
        <authorList>
            <person name="Tran T."/>
            <person name="Druce J."/>
        </authorList>
    </citation>
    <scope>NUCLEOTIDE SEQUENCE</scope>
    <source>
        <strain evidence="2">UCB-OBI-ISO-001</strain>
        <tissue evidence="2">Gonad</tissue>
    </source>
</reference>
<feature type="region of interest" description="Disordered" evidence="1">
    <location>
        <begin position="1"/>
        <end position="65"/>
    </location>
</feature>
<protein>
    <submittedName>
        <fullName evidence="2">Uncharacterized protein</fullName>
    </submittedName>
</protein>
<gene>
    <name evidence="2" type="ORF">OCBIM_22037581mg</name>
</gene>
<organism evidence="2">
    <name type="scientific">Octopus bimaculoides</name>
    <name type="common">California two-spotted octopus</name>
    <dbReference type="NCBI Taxonomy" id="37653"/>
    <lineage>
        <taxon>Eukaryota</taxon>
        <taxon>Metazoa</taxon>
        <taxon>Spiralia</taxon>
        <taxon>Lophotrochozoa</taxon>
        <taxon>Mollusca</taxon>
        <taxon>Cephalopoda</taxon>
        <taxon>Coleoidea</taxon>
        <taxon>Octopodiformes</taxon>
        <taxon>Octopoda</taxon>
        <taxon>Incirrata</taxon>
        <taxon>Octopodidae</taxon>
        <taxon>Octopus</taxon>
    </lineage>
</organism>
<dbReference type="AlphaFoldDB" id="A0A0L8G9Q8"/>
<feature type="compositionally biased region" description="Polar residues" evidence="1">
    <location>
        <begin position="50"/>
        <end position="65"/>
    </location>
</feature>
<name>A0A0L8G9Q8_OCTBM</name>
<evidence type="ECO:0000256" key="1">
    <source>
        <dbReference type="SAM" id="MobiDB-lite"/>
    </source>
</evidence>
<sequence>MRPAQGFKWRPITKSGLNRRSGNQLPLVLNLPFDSSNPTPPPPHSPPTRYLTSCRPQTEISVPIT</sequence>
<dbReference type="EMBL" id="KQ423077">
    <property type="protein sequence ID" value="KOF73604.1"/>
    <property type="molecule type" value="Genomic_DNA"/>
</dbReference>
<feature type="compositionally biased region" description="Polar residues" evidence="1">
    <location>
        <begin position="15"/>
        <end position="24"/>
    </location>
</feature>